<sequence length="114" mass="12753">MVRNYGFQPGVDHFSCMVDLLGRAGYLDEAERLLNGKHIELDSNMWWTLFSSCTATHGNLRLRRTVAGFLLQKEQNNSTVYVQLSNIYANAGQWEGAANLIKGNDEESLGNKAT</sequence>
<proteinExistence type="predicted"/>
<protein>
    <submittedName>
        <fullName evidence="1">Uncharacterized protein</fullName>
    </submittedName>
</protein>
<evidence type="ECO:0000313" key="1">
    <source>
        <dbReference type="EMBL" id="KAI8536785.1"/>
    </source>
</evidence>
<dbReference type="EMBL" id="CM046397">
    <property type="protein sequence ID" value="KAI8536785.1"/>
    <property type="molecule type" value="Genomic_DNA"/>
</dbReference>
<gene>
    <name evidence="1" type="ORF">RHMOL_Rhmol10G0283700</name>
</gene>
<dbReference type="Proteomes" id="UP001062846">
    <property type="component" value="Chromosome 10"/>
</dbReference>
<comment type="caution">
    <text evidence="1">The sequence shown here is derived from an EMBL/GenBank/DDBJ whole genome shotgun (WGS) entry which is preliminary data.</text>
</comment>
<keyword evidence="2" id="KW-1185">Reference proteome</keyword>
<organism evidence="1 2">
    <name type="scientific">Rhododendron molle</name>
    <name type="common">Chinese azalea</name>
    <name type="synonym">Azalea mollis</name>
    <dbReference type="NCBI Taxonomy" id="49168"/>
    <lineage>
        <taxon>Eukaryota</taxon>
        <taxon>Viridiplantae</taxon>
        <taxon>Streptophyta</taxon>
        <taxon>Embryophyta</taxon>
        <taxon>Tracheophyta</taxon>
        <taxon>Spermatophyta</taxon>
        <taxon>Magnoliopsida</taxon>
        <taxon>eudicotyledons</taxon>
        <taxon>Gunneridae</taxon>
        <taxon>Pentapetalae</taxon>
        <taxon>asterids</taxon>
        <taxon>Ericales</taxon>
        <taxon>Ericaceae</taxon>
        <taxon>Ericoideae</taxon>
        <taxon>Rhodoreae</taxon>
        <taxon>Rhododendron</taxon>
    </lineage>
</organism>
<evidence type="ECO:0000313" key="2">
    <source>
        <dbReference type="Proteomes" id="UP001062846"/>
    </source>
</evidence>
<name>A0ACC0M743_RHOML</name>
<accession>A0ACC0M743</accession>
<reference evidence="1" key="1">
    <citation type="submission" date="2022-02" db="EMBL/GenBank/DDBJ databases">
        <title>Plant Genome Project.</title>
        <authorList>
            <person name="Zhang R.-G."/>
        </authorList>
    </citation>
    <scope>NUCLEOTIDE SEQUENCE</scope>
    <source>
        <strain evidence="1">AT1</strain>
    </source>
</reference>